<keyword evidence="7 11" id="KW-0472">Membrane</keyword>
<evidence type="ECO:0000256" key="12">
    <source>
        <dbReference type="SAM" id="SignalP"/>
    </source>
</evidence>
<dbReference type="Pfam" id="PF11721">
    <property type="entry name" value="Malectin"/>
    <property type="match status" value="1"/>
</dbReference>
<evidence type="ECO:0000256" key="11">
    <source>
        <dbReference type="SAM" id="Phobius"/>
    </source>
</evidence>
<evidence type="ECO:0000256" key="9">
    <source>
        <dbReference type="ARBA" id="ARBA00023277"/>
    </source>
</evidence>
<keyword evidence="4 12" id="KW-0732">Signal</keyword>
<keyword evidence="15" id="KW-1185">Reference proteome</keyword>
<proteinExistence type="inferred from homology"/>
<sequence length="291" mass="32555">MAMRRVTVPLVAGMVVVVVVLSLLAEHCWADGGGLSLSERVIWAVNAGGEAHTDMHGIHFKKDPLEGKLGKASDYGVRLPILRSSPEDQILYQTERYNEDTFGYEVPIREEGDYILVLKYAEVYFAQSQQKVFDVRLNDHVVVKDLDIFERVGHSTAHDEIVPFSIRRGKLSVQGEVSTFNGKLTVEFVKGYYDNPKVCALYVMKGTLDDVPKLQPHPGLEKREELEEEEEEETETGEEGGKKSTSTAPKYRVQSGPRTPNPYAADNSSLMFPILVAFGVFIPTLFCLCRL</sequence>
<dbReference type="PANTHER" id="PTHR13460">
    <property type="match status" value="1"/>
</dbReference>
<dbReference type="STRING" id="62062.ENSHHUP00000040191"/>
<keyword evidence="6 11" id="KW-1133">Transmembrane helix</keyword>
<comment type="subcellular location">
    <subcellularLocation>
        <location evidence="1">Endoplasmic reticulum membrane</location>
        <topology evidence="1">Single-pass type I membrane protein</topology>
    </subcellularLocation>
</comment>
<evidence type="ECO:0000256" key="4">
    <source>
        <dbReference type="ARBA" id="ARBA00022729"/>
    </source>
</evidence>
<accession>A0A4W5MMQ6</accession>
<feature type="compositionally biased region" description="Acidic residues" evidence="10">
    <location>
        <begin position="226"/>
        <end position="238"/>
    </location>
</feature>
<organism evidence="14 15">
    <name type="scientific">Hucho hucho</name>
    <name type="common">huchen</name>
    <dbReference type="NCBI Taxonomy" id="62062"/>
    <lineage>
        <taxon>Eukaryota</taxon>
        <taxon>Metazoa</taxon>
        <taxon>Chordata</taxon>
        <taxon>Craniata</taxon>
        <taxon>Vertebrata</taxon>
        <taxon>Euteleostomi</taxon>
        <taxon>Actinopterygii</taxon>
        <taxon>Neopterygii</taxon>
        <taxon>Teleostei</taxon>
        <taxon>Protacanthopterygii</taxon>
        <taxon>Salmoniformes</taxon>
        <taxon>Salmonidae</taxon>
        <taxon>Salmoninae</taxon>
        <taxon>Hucho</taxon>
    </lineage>
</organism>
<keyword evidence="3 11" id="KW-0812">Transmembrane</keyword>
<reference evidence="15" key="1">
    <citation type="submission" date="2018-06" db="EMBL/GenBank/DDBJ databases">
        <title>Genome assembly of Danube salmon.</title>
        <authorList>
            <person name="Macqueen D.J."/>
            <person name="Gundappa M.K."/>
        </authorList>
    </citation>
    <scope>NUCLEOTIDE SEQUENCE [LARGE SCALE GENOMIC DNA]</scope>
</reference>
<keyword evidence="8" id="KW-0325">Glycoprotein</keyword>
<dbReference type="PANTHER" id="PTHR13460:SF0">
    <property type="entry name" value="MALECTIN"/>
    <property type="match status" value="1"/>
</dbReference>
<evidence type="ECO:0000256" key="5">
    <source>
        <dbReference type="ARBA" id="ARBA00022824"/>
    </source>
</evidence>
<dbReference type="GeneTree" id="ENSGT00390000016504"/>
<reference evidence="14" key="2">
    <citation type="submission" date="2025-08" db="UniProtKB">
        <authorList>
            <consortium name="Ensembl"/>
        </authorList>
    </citation>
    <scope>IDENTIFICATION</scope>
</reference>
<dbReference type="GO" id="GO:0005789">
    <property type="term" value="C:endoplasmic reticulum membrane"/>
    <property type="evidence" value="ECO:0007669"/>
    <property type="project" value="UniProtKB-SubCell"/>
</dbReference>
<feature type="signal peptide" evidence="12">
    <location>
        <begin position="1"/>
        <end position="30"/>
    </location>
</feature>
<evidence type="ECO:0000256" key="8">
    <source>
        <dbReference type="ARBA" id="ARBA00023180"/>
    </source>
</evidence>
<evidence type="ECO:0000259" key="13">
    <source>
        <dbReference type="Pfam" id="PF11721"/>
    </source>
</evidence>
<name>A0A4W5MMQ6_9TELE</name>
<evidence type="ECO:0000256" key="3">
    <source>
        <dbReference type="ARBA" id="ARBA00022692"/>
    </source>
</evidence>
<dbReference type="AlphaFoldDB" id="A0A4W5MMQ6"/>
<dbReference type="Gene3D" id="2.60.120.430">
    <property type="entry name" value="Galactose-binding lectin"/>
    <property type="match status" value="1"/>
</dbReference>
<evidence type="ECO:0000313" key="15">
    <source>
        <dbReference type="Proteomes" id="UP000314982"/>
    </source>
</evidence>
<dbReference type="FunFam" id="2.60.120.430:FF:000006">
    <property type="entry name" value="Malectin"/>
    <property type="match status" value="1"/>
</dbReference>
<protein>
    <submittedName>
        <fullName evidence="14">Malectin</fullName>
    </submittedName>
</protein>
<evidence type="ECO:0000256" key="7">
    <source>
        <dbReference type="ARBA" id="ARBA00023136"/>
    </source>
</evidence>
<feature type="chain" id="PRO_5021306605" evidence="12">
    <location>
        <begin position="31"/>
        <end position="291"/>
    </location>
</feature>
<evidence type="ECO:0000256" key="2">
    <source>
        <dbReference type="ARBA" id="ARBA00009141"/>
    </source>
</evidence>
<dbReference type="Ensembl" id="ENSHHUT00000041750.1">
    <property type="protein sequence ID" value="ENSHHUP00000040191.1"/>
    <property type="gene ID" value="ENSHHUG00000024893.1"/>
</dbReference>
<dbReference type="InterPro" id="IPR039155">
    <property type="entry name" value="MLEC"/>
</dbReference>
<feature type="region of interest" description="Disordered" evidence="10">
    <location>
        <begin position="213"/>
        <end position="260"/>
    </location>
</feature>
<keyword evidence="9" id="KW-0119">Carbohydrate metabolism</keyword>
<evidence type="ECO:0000256" key="1">
    <source>
        <dbReference type="ARBA" id="ARBA00004115"/>
    </source>
</evidence>
<feature type="transmembrane region" description="Helical" evidence="11">
    <location>
        <begin position="270"/>
        <end position="289"/>
    </location>
</feature>
<evidence type="ECO:0000256" key="6">
    <source>
        <dbReference type="ARBA" id="ARBA00022989"/>
    </source>
</evidence>
<evidence type="ECO:0000313" key="14">
    <source>
        <dbReference type="Ensembl" id="ENSHHUP00000040191.1"/>
    </source>
</evidence>
<reference evidence="14" key="3">
    <citation type="submission" date="2025-09" db="UniProtKB">
        <authorList>
            <consortium name="Ensembl"/>
        </authorList>
    </citation>
    <scope>IDENTIFICATION</scope>
</reference>
<evidence type="ECO:0000256" key="10">
    <source>
        <dbReference type="SAM" id="MobiDB-lite"/>
    </source>
</evidence>
<feature type="domain" description="Malectin" evidence="13">
    <location>
        <begin position="41"/>
        <end position="201"/>
    </location>
</feature>
<comment type="similarity">
    <text evidence="2">Belongs to the malectin family.</text>
</comment>
<dbReference type="GO" id="GO:0030246">
    <property type="term" value="F:carbohydrate binding"/>
    <property type="evidence" value="ECO:0007669"/>
    <property type="project" value="InterPro"/>
</dbReference>
<dbReference type="Proteomes" id="UP000314982">
    <property type="component" value="Unassembled WGS sequence"/>
</dbReference>
<keyword evidence="5" id="KW-0256">Endoplasmic reticulum</keyword>
<dbReference type="InterPro" id="IPR021720">
    <property type="entry name" value="Malectin_dom"/>
</dbReference>